<dbReference type="EMBL" id="QNGE01003645">
    <property type="protein sequence ID" value="KAA3673781.1"/>
    <property type="molecule type" value="Genomic_DNA"/>
</dbReference>
<sequence>KPFSTGQRIRKSEVLFWDICHYHVTQWFQIARFSFFRLILDSLWIEGLYLCGPFRFVLLFEHSELLILAAVSTVVYGASTTSKVIVVRKFLLFVKTRGTIFFILGVTSVALFDHDTHHEGSFHRILYDLWPILYSVSSLADFSVFTTVSAGTDSLLVRNAADWLCTAKQLALVW</sequence>
<evidence type="ECO:0000313" key="3">
    <source>
        <dbReference type="Proteomes" id="UP000324629"/>
    </source>
</evidence>
<gene>
    <name evidence="2" type="ORF">DEA37_0004155</name>
</gene>
<keyword evidence="3" id="KW-1185">Reference proteome</keyword>
<keyword evidence="1" id="KW-0472">Membrane</keyword>
<feature type="transmembrane region" description="Helical" evidence="1">
    <location>
        <begin position="56"/>
        <end position="78"/>
    </location>
</feature>
<feature type="non-terminal residue" evidence="2">
    <location>
        <position position="1"/>
    </location>
</feature>
<dbReference type="AlphaFoldDB" id="A0A5J4NDN9"/>
<keyword evidence="1" id="KW-1133">Transmembrane helix</keyword>
<reference evidence="2 3" key="1">
    <citation type="journal article" date="2019" name="Gigascience">
        <title>Whole-genome sequence of the oriental lung fluke Paragonimus westermani.</title>
        <authorList>
            <person name="Oey H."/>
            <person name="Zakrzewski M."/>
            <person name="Narain K."/>
            <person name="Devi K.R."/>
            <person name="Agatsuma T."/>
            <person name="Nawaratna S."/>
            <person name="Gobert G.N."/>
            <person name="Jones M.K."/>
            <person name="Ragan M.A."/>
            <person name="McManus D.P."/>
            <person name="Krause L."/>
        </authorList>
    </citation>
    <scope>NUCLEOTIDE SEQUENCE [LARGE SCALE GENOMIC DNA]</scope>
    <source>
        <strain evidence="2 3">IND2009</strain>
    </source>
</reference>
<dbReference type="Proteomes" id="UP000324629">
    <property type="component" value="Unassembled WGS sequence"/>
</dbReference>
<evidence type="ECO:0000313" key="2">
    <source>
        <dbReference type="EMBL" id="KAA3673781.1"/>
    </source>
</evidence>
<organism evidence="2 3">
    <name type="scientific">Paragonimus westermani</name>
    <dbReference type="NCBI Taxonomy" id="34504"/>
    <lineage>
        <taxon>Eukaryota</taxon>
        <taxon>Metazoa</taxon>
        <taxon>Spiralia</taxon>
        <taxon>Lophotrochozoa</taxon>
        <taxon>Platyhelminthes</taxon>
        <taxon>Trematoda</taxon>
        <taxon>Digenea</taxon>
        <taxon>Plagiorchiida</taxon>
        <taxon>Troglotremata</taxon>
        <taxon>Troglotrematidae</taxon>
        <taxon>Paragonimus</taxon>
    </lineage>
</organism>
<evidence type="ECO:0000256" key="1">
    <source>
        <dbReference type="SAM" id="Phobius"/>
    </source>
</evidence>
<keyword evidence="1" id="KW-0812">Transmembrane</keyword>
<accession>A0A5J4NDN9</accession>
<comment type="caution">
    <text evidence="2">The sequence shown here is derived from an EMBL/GenBank/DDBJ whole genome shotgun (WGS) entry which is preliminary data.</text>
</comment>
<proteinExistence type="predicted"/>
<protein>
    <submittedName>
        <fullName evidence="2">Uncharacterized protein</fullName>
    </submittedName>
</protein>
<name>A0A5J4NDN9_9TREM</name>